<accession>A0A1G6NXZ8</accession>
<dbReference type="InterPro" id="IPR052893">
    <property type="entry name" value="TCS_response_regulator"/>
</dbReference>
<proteinExistence type="predicted"/>
<sequence>MKNLDSIKPVSILLVEDNPGDARLAKEALKDSKIINVINHVEDGVEAMDYLNKKGKYSEVERPDIILLDLNLPRKDGREVLQEIKENDDLKRIPVVVLTISKAEEDILKSYNLHANCFITKPIDLNQFMKVVKSIEDFWLTIVKLPNGK</sequence>
<keyword evidence="1" id="KW-0597">Phosphoprotein</keyword>
<dbReference type="STRING" id="1640674.SAMN05216323_104616"/>
<dbReference type="PANTHER" id="PTHR44520:SF2">
    <property type="entry name" value="RESPONSE REGULATOR RCP1"/>
    <property type="match status" value="1"/>
</dbReference>
<dbReference type="PANTHER" id="PTHR44520">
    <property type="entry name" value="RESPONSE REGULATOR RCP1-RELATED"/>
    <property type="match status" value="1"/>
</dbReference>
<organism evidence="3 4">
    <name type="scientific">Williamwhitmania taraxaci</name>
    <dbReference type="NCBI Taxonomy" id="1640674"/>
    <lineage>
        <taxon>Bacteria</taxon>
        <taxon>Pseudomonadati</taxon>
        <taxon>Bacteroidota</taxon>
        <taxon>Bacteroidia</taxon>
        <taxon>Bacteroidales</taxon>
        <taxon>Williamwhitmaniaceae</taxon>
        <taxon>Williamwhitmania</taxon>
    </lineage>
</organism>
<dbReference type="SUPFAM" id="SSF52172">
    <property type="entry name" value="CheY-like"/>
    <property type="match status" value="1"/>
</dbReference>
<reference evidence="3 4" key="1">
    <citation type="submission" date="2016-09" db="EMBL/GenBank/DDBJ databases">
        <authorList>
            <person name="Capua I."/>
            <person name="De Benedictis P."/>
            <person name="Joannis T."/>
            <person name="Lombin L.H."/>
            <person name="Cattoli G."/>
        </authorList>
    </citation>
    <scope>NUCLEOTIDE SEQUENCE [LARGE SCALE GENOMIC DNA]</scope>
    <source>
        <strain evidence="3 4">A7P-90m</strain>
    </source>
</reference>
<protein>
    <submittedName>
        <fullName evidence="3">Response regulator receiver domain-containing protein</fullName>
    </submittedName>
</protein>
<evidence type="ECO:0000256" key="1">
    <source>
        <dbReference type="PROSITE-ProRule" id="PRU00169"/>
    </source>
</evidence>
<gene>
    <name evidence="3" type="ORF">SAMN05216323_104616</name>
</gene>
<name>A0A1G6NXZ8_9BACT</name>
<dbReference type="RefSeq" id="WP_092439300.1">
    <property type="nucleotide sequence ID" value="NZ_FMYP01000046.1"/>
</dbReference>
<dbReference type="Pfam" id="PF00072">
    <property type="entry name" value="Response_reg"/>
    <property type="match status" value="1"/>
</dbReference>
<dbReference type="OrthoDB" id="9796457at2"/>
<keyword evidence="4" id="KW-1185">Reference proteome</keyword>
<dbReference type="PROSITE" id="PS50110">
    <property type="entry name" value="RESPONSE_REGULATORY"/>
    <property type="match status" value="1"/>
</dbReference>
<dbReference type="InterPro" id="IPR001789">
    <property type="entry name" value="Sig_transdc_resp-reg_receiver"/>
</dbReference>
<feature type="domain" description="Response regulatory" evidence="2">
    <location>
        <begin position="11"/>
        <end position="136"/>
    </location>
</feature>
<dbReference type="Proteomes" id="UP000199452">
    <property type="component" value="Unassembled WGS sequence"/>
</dbReference>
<dbReference type="SMART" id="SM00448">
    <property type="entry name" value="REC"/>
    <property type="match status" value="1"/>
</dbReference>
<dbReference type="GO" id="GO:0000160">
    <property type="term" value="P:phosphorelay signal transduction system"/>
    <property type="evidence" value="ECO:0007669"/>
    <property type="project" value="InterPro"/>
</dbReference>
<dbReference type="CDD" id="cd17557">
    <property type="entry name" value="REC_Rcp-like"/>
    <property type="match status" value="1"/>
</dbReference>
<evidence type="ECO:0000259" key="2">
    <source>
        <dbReference type="PROSITE" id="PS50110"/>
    </source>
</evidence>
<dbReference type="EMBL" id="FMYP01000046">
    <property type="protein sequence ID" value="SDC72045.1"/>
    <property type="molecule type" value="Genomic_DNA"/>
</dbReference>
<dbReference type="AlphaFoldDB" id="A0A1G6NXZ8"/>
<feature type="modified residue" description="4-aspartylphosphate" evidence="1">
    <location>
        <position position="69"/>
    </location>
</feature>
<dbReference type="Gene3D" id="3.40.50.2300">
    <property type="match status" value="1"/>
</dbReference>
<evidence type="ECO:0000313" key="3">
    <source>
        <dbReference type="EMBL" id="SDC72045.1"/>
    </source>
</evidence>
<evidence type="ECO:0000313" key="4">
    <source>
        <dbReference type="Proteomes" id="UP000199452"/>
    </source>
</evidence>
<dbReference type="InterPro" id="IPR011006">
    <property type="entry name" value="CheY-like_superfamily"/>
</dbReference>